<dbReference type="Proteomes" id="UP000001817">
    <property type="component" value="Chromosome 3"/>
</dbReference>
<dbReference type="KEGG" id="bxe:Bxe_C0533"/>
<feature type="binding site" evidence="4">
    <location>
        <position position="89"/>
    </location>
    <ligand>
        <name>Zn(2+)</name>
        <dbReference type="ChEBI" id="CHEBI:29105"/>
    </ligand>
</feature>
<dbReference type="GO" id="GO:0016151">
    <property type="term" value="F:nickel cation binding"/>
    <property type="evidence" value="ECO:0007669"/>
    <property type="project" value="UniProtKB-UniRule"/>
</dbReference>
<dbReference type="PANTHER" id="PTHR34535">
    <property type="entry name" value="HYDROGENASE MATURATION FACTOR HYPA"/>
    <property type="match status" value="1"/>
</dbReference>
<comment type="function">
    <text evidence="4">Involved in the maturation of [NiFe] hydrogenases. Required for nickel insertion into the metal center of the hydrogenase.</text>
</comment>
<accession>Q13HK6</accession>
<dbReference type="EMBL" id="CP000272">
    <property type="protein sequence ID" value="ABE36433.1"/>
    <property type="molecule type" value="Genomic_DNA"/>
</dbReference>
<keyword evidence="3 4" id="KW-0862">Zinc</keyword>
<dbReference type="Pfam" id="PF01155">
    <property type="entry name" value="HypA"/>
    <property type="match status" value="1"/>
</dbReference>
<feature type="binding site" evidence="4">
    <location>
        <position position="2"/>
    </location>
    <ligand>
        <name>Ni(2+)</name>
        <dbReference type="ChEBI" id="CHEBI:49786"/>
    </ligand>
</feature>
<sequence>MHELSLAGGIVSMVEAAAAREDFRRVAQLRLEIGALAGVEPQALRFALTAMMPGTCLAGGEITIDEIAGMASCLHCGASVEIESHTEACSRCGQFTLKATAGTGLRVVDILVFDD</sequence>
<keyword evidence="6" id="KW-1185">Reference proteome</keyword>
<keyword evidence="2 4" id="KW-0479">Metal-binding</keyword>
<evidence type="ECO:0000256" key="1">
    <source>
        <dbReference type="ARBA" id="ARBA00022596"/>
    </source>
</evidence>
<dbReference type="GO" id="GO:0051604">
    <property type="term" value="P:protein maturation"/>
    <property type="evidence" value="ECO:0007669"/>
    <property type="project" value="InterPro"/>
</dbReference>
<dbReference type="PIRSF" id="PIRSF004761">
    <property type="entry name" value="Hydrgn_mat_HypA"/>
    <property type="match status" value="1"/>
</dbReference>
<dbReference type="HAMAP" id="MF_00213">
    <property type="entry name" value="HypA_HybF"/>
    <property type="match status" value="1"/>
</dbReference>
<organism evidence="5 6">
    <name type="scientific">Paraburkholderia xenovorans (strain LB400)</name>
    <dbReference type="NCBI Taxonomy" id="266265"/>
    <lineage>
        <taxon>Bacteria</taxon>
        <taxon>Pseudomonadati</taxon>
        <taxon>Pseudomonadota</taxon>
        <taxon>Betaproteobacteria</taxon>
        <taxon>Burkholderiales</taxon>
        <taxon>Burkholderiaceae</taxon>
        <taxon>Paraburkholderia</taxon>
    </lineage>
</organism>
<evidence type="ECO:0000256" key="3">
    <source>
        <dbReference type="ARBA" id="ARBA00022833"/>
    </source>
</evidence>
<dbReference type="STRING" id="266265.Bxe_C0533"/>
<evidence type="ECO:0000256" key="2">
    <source>
        <dbReference type="ARBA" id="ARBA00022723"/>
    </source>
</evidence>
<dbReference type="PATRIC" id="fig|266265.5.peg.8293"/>
<dbReference type="KEGG" id="bxb:DR64_7914"/>
<dbReference type="PANTHER" id="PTHR34535:SF3">
    <property type="entry name" value="HYDROGENASE MATURATION FACTOR HYPA"/>
    <property type="match status" value="1"/>
</dbReference>
<evidence type="ECO:0000313" key="6">
    <source>
        <dbReference type="Proteomes" id="UP000001817"/>
    </source>
</evidence>
<dbReference type="GO" id="GO:0008270">
    <property type="term" value="F:zinc ion binding"/>
    <property type="evidence" value="ECO:0007669"/>
    <property type="project" value="UniProtKB-UniRule"/>
</dbReference>
<feature type="binding site" evidence="4">
    <location>
        <position position="76"/>
    </location>
    <ligand>
        <name>Zn(2+)</name>
        <dbReference type="ChEBI" id="CHEBI:29105"/>
    </ligand>
</feature>
<feature type="binding site" evidence="4">
    <location>
        <position position="92"/>
    </location>
    <ligand>
        <name>Zn(2+)</name>
        <dbReference type="ChEBI" id="CHEBI:29105"/>
    </ligand>
</feature>
<protein>
    <recommendedName>
        <fullName evidence="4">Hydrogenase maturation factor HypA</fullName>
    </recommendedName>
</protein>
<feature type="binding site" evidence="4">
    <location>
        <position position="73"/>
    </location>
    <ligand>
        <name>Zn(2+)</name>
        <dbReference type="ChEBI" id="CHEBI:29105"/>
    </ligand>
</feature>
<dbReference type="Gene3D" id="3.30.2320.80">
    <property type="match status" value="1"/>
</dbReference>
<proteinExistence type="inferred from homology"/>
<evidence type="ECO:0000256" key="4">
    <source>
        <dbReference type="HAMAP-Rule" id="MF_00213"/>
    </source>
</evidence>
<reference evidence="5 6" key="1">
    <citation type="journal article" date="2006" name="Proc. Natl. Acad. Sci. U.S.A.">
        <title>Burkholderia xenovorans LB400 harbors a multi-replicon, 9.73-Mbp genome shaped for versatility.</title>
        <authorList>
            <person name="Chain P.S."/>
            <person name="Denef V.J."/>
            <person name="Konstantinidis K.T."/>
            <person name="Vergez L.M."/>
            <person name="Agullo L."/>
            <person name="Reyes V.L."/>
            <person name="Hauser L."/>
            <person name="Cordova M."/>
            <person name="Gomez L."/>
            <person name="Gonzalez M."/>
            <person name="Land M."/>
            <person name="Lao V."/>
            <person name="Larimer F."/>
            <person name="LiPuma J.J."/>
            <person name="Mahenthiralingam E."/>
            <person name="Malfatti S.A."/>
            <person name="Marx C.J."/>
            <person name="Parnell J.J."/>
            <person name="Ramette A."/>
            <person name="Richardson P."/>
            <person name="Seeger M."/>
            <person name="Smith D."/>
            <person name="Spilker T."/>
            <person name="Sul W.J."/>
            <person name="Tsoi T.V."/>
            <person name="Ulrich L.E."/>
            <person name="Zhulin I.B."/>
            <person name="Tiedje J.M."/>
        </authorList>
    </citation>
    <scope>NUCLEOTIDE SEQUENCE [LARGE SCALE GENOMIC DNA]</scope>
    <source>
        <strain evidence="5 6">LB400</strain>
    </source>
</reference>
<evidence type="ECO:0000313" key="5">
    <source>
        <dbReference type="EMBL" id="ABE36433.1"/>
    </source>
</evidence>
<keyword evidence="1 4" id="KW-0533">Nickel</keyword>
<comment type="similarity">
    <text evidence="4">Belongs to the HypA/HybF family.</text>
</comment>
<dbReference type="AlphaFoldDB" id="Q13HK6"/>
<dbReference type="eggNOG" id="COG0375">
    <property type="taxonomic scope" value="Bacteria"/>
</dbReference>
<dbReference type="OrthoDB" id="288014at2"/>
<dbReference type="InterPro" id="IPR000688">
    <property type="entry name" value="HypA/HybF"/>
</dbReference>
<name>Q13HK6_PARXL</name>
<gene>
    <name evidence="4" type="primary">hypA</name>
    <name evidence="5" type="ORF">Bxe_C0533</name>
</gene>
<dbReference type="RefSeq" id="WP_011493689.1">
    <property type="nucleotide sequence ID" value="NC_007953.1"/>
</dbReference>